<reference evidence="1" key="1">
    <citation type="submission" date="2022-08" db="EMBL/GenBank/DDBJ databases">
        <title>Draft genome sequencing of Roseisolibacter agri AW1220.</title>
        <authorList>
            <person name="Tobiishi Y."/>
            <person name="Tonouchi A."/>
        </authorList>
    </citation>
    <scope>NUCLEOTIDE SEQUENCE</scope>
    <source>
        <strain evidence="1">AW1220</strain>
    </source>
</reference>
<accession>A0AA37V4C2</accession>
<dbReference type="Proteomes" id="UP001161325">
    <property type="component" value="Unassembled WGS sequence"/>
</dbReference>
<gene>
    <name evidence="1" type="ORF">rosag_42450</name>
</gene>
<proteinExistence type="predicted"/>
<name>A0AA37V4C2_9BACT</name>
<sequence>MPPTRTASVRTIAAATGPLGIRMGGRVGERQTSRLHARHGRARQLRATGAGQVRLATYPAGSRIGPRLDTPDDQIAVARGALSY</sequence>
<evidence type="ECO:0000313" key="2">
    <source>
        <dbReference type="Proteomes" id="UP001161325"/>
    </source>
</evidence>
<protein>
    <submittedName>
        <fullName evidence="1">Uncharacterized protein</fullName>
    </submittedName>
</protein>
<dbReference type="EMBL" id="BRXS01000006">
    <property type="protein sequence ID" value="GLC27732.1"/>
    <property type="molecule type" value="Genomic_DNA"/>
</dbReference>
<keyword evidence="2" id="KW-1185">Reference proteome</keyword>
<evidence type="ECO:0000313" key="1">
    <source>
        <dbReference type="EMBL" id="GLC27732.1"/>
    </source>
</evidence>
<comment type="caution">
    <text evidence="1">The sequence shown here is derived from an EMBL/GenBank/DDBJ whole genome shotgun (WGS) entry which is preliminary data.</text>
</comment>
<organism evidence="1 2">
    <name type="scientific">Roseisolibacter agri</name>
    <dbReference type="NCBI Taxonomy" id="2014610"/>
    <lineage>
        <taxon>Bacteria</taxon>
        <taxon>Pseudomonadati</taxon>
        <taxon>Gemmatimonadota</taxon>
        <taxon>Gemmatimonadia</taxon>
        <taxon>Gemmatimonadales</taxon>
        <taxon>Gemmatimonadaceae</taxon>
        <taxon>Roseisolibacter</taxon>
    </lineage>
</organism>
<dbReference type="AlphaFoldDB" id="A0AA37V4C2"/>